<dbReference type="Proteomes" id="UP000663856">
    <property type="component" value="Unassembled WGS sequence"/>
</dbReference>
<evidence type="ECO:0000259" key="1">
    <source>
        <dbReference type="Pfam" id="PF14500"/>
    </source>
</evidence>
<accession>A0A816MF94</accession>
<proteinExistence type="predicted"/>
<dbReference type="Pfam" id="PF14500">
    <property type="entry name" value="MMS19_N"/>
    <property type="match status" value="1"/>
</dbReference>
<evidence type="ECO:0000313" key="2">
    <source>
        <dbReference type="EMBL" id="CAF1995378.1"/>
    </source>
</evidence>
<sequence length="75" mass="8333">ALESSLTHTNAAERSLGTQFLADILHGLPTNYANMSELGFLSSFFVNRMKDHHSVIPHVISGYMALVGYKNFYNS</sequence>
<dbReference type="AlphaFoldDB" id="A0A816MF94"/>
<feature type="non-terminal residue" evidence="2">
    <location>
        <position position="1"/>
    </location>
</feature>
<organism evidence="2 3">
    <name type="scientific">Rotaria magnacalcarata</name>
    <dbReference type="NCBI Taxonomy" id="392030"/>
    <lineage>
        <taxon>Eukaryota</taxon>
        <taxon>Metazoa</taxon>
        <taxon>Spiralia</taxon>
        <taxon>Gnathifera</taxon>
        <taxon>Rotifera</taxon>
        <taxon>Eurotatoria</taxon>
        <taxon>Bdelloidea</taxon>
        <taxon>Philodinida</taxon>
        <taxon>Philodinidae</taxon>
        <taxon>Rotaria</taxon>
    </lineage>
</organism>
<dbReference type="EMBL" id="CAJNRF010001117">
    <property type="protein sequence ID" value="CAF1995378.1"/>
    <property type="molecule type" value="Genomic_DNA"/>
</dbReference>
<protein>
    <recommendedName>
        <fullName evidence="1">MMS19 N-terminal domain-containing protein</fullName>
    </recommendedName>
</protein>
<reference evidence="2" key="1">
    <citation type="submission" date="2021-02" db="EMBL/GenBank/DDBJ databases">
        <authorList>
            <person name="Nowell W R."/>
        </authorList>
    </citation>
    <scope>NUCLEOTIDE SEQUENCE</scope>
</reference>
<gene>
    <name evidence="2" type="ORF">WKI299_LOCUS4483</name>
</gene>
<evidence type="ECO:0000313" key="3">
    <source>
        <dbReference type="Proteomes" id="UP000663856"/>
    </source>
</evidence>
<name>A0A816MF94_9BILA</name>
<feature type="domain" description="MMS19 N-terminal" evidence="1">
    <location>
        <begin position="2"/>
        <end position="73"/>
    </location>
</feature>
<comment type="caution">
    <text evidence="2">The sequence shown here is derived from an EMBL/GenBank/DDBJ whole genome shotgun (WGS) entry which is preliminary data.</text>
</comment>
<dbReference type="InterPro" id="IPR029240">
    <property type="entry name" value="MMS19_N"/>
</dbReference>